<dbReference type="InterPro" id="IPR016024">
    <property type="entry name" value="ARM-type_fold"/>
</dbReference>
<feature type="domain" description="Putative E3 ubiquitin-protein ligase LIN ARM repeats" evidence="4">
    <location>
        <begin position="486"/>
        <end position="648"/>
    </location>
</feature>
<gene>
    <name evidence="5" type="ORF">C4D60_Mb01t08040</name>
</gene>
<dbReference type="Gene3D" id="1.25.10.10">
    <property type="entry name" value="Leucine-rich Repeat Variant"/>
    <property type="match status" value="1"/>
</dbReference>
<reference evidence="5 6" key="1">
    <citation type="journal article" date="2019" name="Nat. Plants">
        <title>Genome sequencing of Musa balbisiana reveals subgenome evolution and function divergence in polyploid bananas.</title>
        <authorList>
            <person name="Yao X."/>
        </authorList>
    </citation>
    <scope>NUCLEOTIDE SEQUENCE [LARGE SCALE GENOMIC DNA]</scope>
    <source>
        <strain evidence="6">cv. DH-PKW</strain>
        <tissue evidence="5">Leaves</tissue>
    </source>
</reference>
<dbReference type="InterPro" id="IPR056512">
    <property type="entry name" value="LIN_N"/>
</dbReference>
<evidence type="ECO:0000313" key="6">
    <source>
        <dbReference type="Proteomes" id="UP000317650"/>
    </source>
</evidence>
<keyword evidence="6" id="KW-1185">Reference proteome</keyword>
<sequence>MAASLRELLSQESTHLHPKPRKSPRLGPPPLCADRRSFDRPRRRSGCSSRPSDPSSSNSNASRVNSLGSAPPRSLVPAAAADDYVDDDPSADEAAARAVVSVVSGYAGRFLKDEAFRRRLRDKCAACIATARKGVAHAVLANLELGIESIERLAEEGPHGAPRDSKIRSLRNSIRLLSVVASLNSPRSRAGGYTCGVPNAHLSACAQLYLAVVYKIERNDRVSAKHLLQVFVDAPYLARKNLLPDLWDHFLLPHLLHLKVWYNKEVELVASWDAEDRDQRMKGLNRAYNDQMDAGTAQFAVYYRDWIKSGGKAPPVPTVSLPPRPSYLEPWGKRSVSLSRSSINRDLYQAVFGLSLEPEDIGDNGVLIDDMQSALERGFDDNSASCKRGSLLHLGSMRREHCSKNLVDMVLLTCLDIKQSNTGVKQREPDTVREHPISGAASVPRKSHSFRLFSCRSMPDAASVHHAQTPKKDFAVIGSQPGSNVQSSSLSRAIDLISQSDNLKECEAAVHIIAKAWHCTQGGTALVTALSTSSVIEGLLEVNFTSKDDEVLELSILILAELVARNDVNRQVVLHADPQLEIFLRLLRNHNLFLKAAVVLYLLKPKAKQMLSLDWIPLVLRVLDFGVEMQTLFTVQCHPKSAAFYLLEQLLMGFDVDRNVENSKQLVSLGGLDLLIKRLEAGDAQESRNCASLLARCIRADGSCRQYLAMNIKKTPIVQLLGNQQKSHGSAISLLSELLCLNRTTQIMTLLKELKDDGFLNIMHVLLVYLHQAPLEQRPVAAALLLQLDLLGDPLQYSIHREEAIDALIAALERNLHNKKIQEKCSRALLLLGGRFSCLGEATSESWLLKRAGLHDSLSDSFRSKEIFVDDNMRPEEEKVTEEWLRKLAIVLLTSGNKRFLVALSNCMADGIPGLARSCLVTVAWMSSSLVSWHNVNHLQSLVCTTLAPRLFESLSYHRAQEERVLASLSLFNFVRYPECLPKLFPMDRETICSLQDLAQVTWTAKELLFACCR</sequence>
<evidence type="ECO:0000259" key="2">
    <source>
        <dbReference type="Pfam" id="PF23568"/>
    </source>
</evidence>
<evidence type="ECO:0008006" key="7">
    <source>
        <dbReference type="Google" id="ProtNLM"/>
    </source>
</evidence>
<dbReference type="AlphaFoldDB" id="A0A4S8JLI0"/>
<dbReference type="Pfam" id="PF23568">
    <property type="entry name" value="ARM_LIN"/>
    <property type="match status" value="1"/>
</dbReference>
<organism evidence="5 6">
    <name type="scientific">Musa balbisiana</name>
    <name type="common">Banana</name>
    <dbReference type="NCBI Taxonomy" id="52838"/>
    <lineage>
        <taxon>Eukaryota</taxon>
        <taxon>Viridiplantae</taxon>
        <taxon>Streptophyta</taxon>
        <taxon>Embryophyta</taxon>
        <taxon>Tracheophyta</taxon>
        <taxon>Spermatophyta</taxon>
        <taxon>Magnoliopsida</taxon>
        <taxon>Liliopsida</taxon>
        <taxon>Zingiberales</taxon>
        <taxon>Musaceae</taxon>
        <taxon>Musa</taxon>
    </lineage>
</organism>
<dbReference type="SUPFAM" id="SSF48371">
    <property type="entry name" value="ARM repeat"/>
    <property type="match status" value="1"/>
</dbReference>
<comment type="caution">
    <text evidence="5">The sequence shown here is derived from an EMBL/GenBank/DDBJ whole genome shotgun (WGS) entry which is preliminary data.</text>
</comment>
<dbReference type="EMBL" id="PYDT01000004">
    <property type="protein sequence ID" value="THU62715.1"/>
    <property type="molecule type" value="Genomic_DNA"/>
</dbReference>
<dbReference type="PANTHER" id="PTHR35549">
    <property type="entry name" value="OS04G0584500 PROTEIN"/>
    <property type="match status" value="1"/>
</dbReference>
<dbReference type="InterPro" id="IPR011989">
    <property type="entry name" value="ARM-like"/>
</dbReference>
<dbReference type="InterPro" id="IPR056514">
    <property type="entry name" value="ARM_LIN_2nd"/>
</dbReference>
<feature type="domain" description="Putative E3 ubiquitin-protein ligase LIN ARM-like" evidence="3">
    <location>
        <begin position="649"/>
        <end position="1009"/>
    </location>
</feature>
<dbReference type="Proteomes" id="UP000317650">
    <property type="component" value="Chromosome 1"/>
</dbReference>
<dbReference type="Pfam" id="PF23654">
    <property type="entry name" value="ARM_LIN_2nd"/>
    <property type="match status" value="1"/>
</dbReference>
<accession>A0A4S8JLI0</accession>
<evidence type="ECO:0000313" key="5">
    <source>
        <dbReference type="EMBL" id="THU62715.1"/>
    </source>
</evidence>
<name>A0A4S8JLI0_MUSBA</name>
<evidence type="ECO:0000256" key="1">
    <source>
        <dbReference type="SAM" id="MobiDB-lite"/>
    </source>
</evidence>
<proteinExistence type="predicted"/>
<feature type="region of interest" description="Disordered" evidence="1">
    <location>
        <begin position="1"/>
        <end position="74"/>
    </location>
</feature>
<protein>
    <recommendedName>
        <fullName evidence="7">E3 ubiquitin-protein ligase LIN</fullName>
    </recommendedName>
</protein>
<evidence type="ECO:0000259" key="3">
    <source>
        <dbReference type="Pfam" id="PF23628"/>
    </source>
</evidence>
<dbReference type="InterPro" id="IPR055566">
    <property type="entry name" value="ARM_LIN"/>
</dbReference>
<evidence type="ECO:0000259" key="4">
    <source>
        <dbReference type="Pfam" id="PF23654"/>
    </source>
</evidence>
<feature type="compositionally biased region" description="Low complexity" evidence="1">
    <location>
        <begin position="46"/>
        <end position="66"/>
    </location>
</feature>
<dbReference type="PANTHER" id="PTHR35549:SF3">
    <property type="entry name" value="E3 UBIQUITIN-PROTEIN LIGASE LIN"/>
    <property type="match status" value="1"/>
</dbReference>
<dbReference type="Pfam" id="PF23628">
    <property type="entry name" value="ARM_LIN_C"/>
    <property type="match status" value="1"/>
</dbReference>
<dbReference type="STRING" id="52838.A0A4S8JLI0"/>
<feature type="domain" description="Putative E3 ubiquitin-protein ligase LIN N-terminal" evidence="2">
    <location>
        <begin position="95"/>
        <end position="322"/>
    </location>
</feature>